<dbReference type="EMBL" id="CAJJDM010000099">
    <property type="protein sequence ID" value="CAD8094508.1"/>
    <property type="molecule type" value="Genomic_DNA"/>
</dbReference>
<dbReference type="PANTHER" id="PTHR47416:SF8">
    <property type="entry name" value="BASIC-LEUCINE ZIPPER TRANSCRIPTION FACTOR E-RELATED"/>
    <property type="match status" value="1"/>
</dbReference>
<comment type="caution">
    <text evidence="9">The sequence shown here is derived from an EMBL/GenBank/DDBJ whole genome shotgun (WGS) entry which is preliminary data.</text>
</comment>
<keyword evidence="5" id="KW-0804">Transcription</keyword>
<keyword evidence="6" id="KW-0539">Nucleus</keyword>
<organism evidence="9 10">
    <name type="scientific">Paramecium primaurelia</name>
    <dbReference type="NCBI Taxonomy" id="5886"/>
    <lineage>
        <taxon>Eukaryota</taxon>
        <taxon>Sar</taxon>
        <taxon>Alveolata</taxon>
        <taxon>Ciliophora</taxon>
        <taxon>Intramacronucleata</taxon>
        <taxon>Oligohymenophorea</taxon>
        <taxon>Peniculida</taxon>
        <taxon>Parameciidae</taxon>
        <taxon>Paramecium</taxon>
    </lineage>
</organism>
<dbReference type="SMART" id="SM00338">
    <property type="entry name" value="BRLZ"/>
    <property type="match status" value="1"/>
</dbReference>
<gene>
    <name evidence="9" type="ORF">PPRIM_AZ9-3.1.T0960055</name>
</gene>
<reference evidence="9" key="1">
    <citation type="submission" date="2021-01" db="EMBL/GenBank/DDBJ databases">
        <authorList>
            <consortium name="Genoscope - CEA"/>
            <person name="William W."/>
        </authorList>
    </citation>
    <scope>NUCLEOTIDE SEQUENCE</scope>
</reference>
<sequence>MNSNNKVDCEYPEHYMLDIEEKKPAQQQNFMPFLPYGVISNLENQVQRVRSSAEIKQEDRQMIKNDSQASLKDDVLCLQNIKGNVKNAYIKKISSLLNVSMEDDKEKLLPSKRVRENVSSNSSKQLDNEDLKMQKNRESARNSRQRKKLYIGLLEKKVEDLNGQIEGLRQQTEITFKHIHNIIEHNQCFKGMIIEQAQIFDQLQSKDPETPEGQEMQALLTDSYKLKFSATGSKRKQYIRYCFQNVARILMDGNYGTLLFGSNCLTKNFQLLEDEELNEYVKQFKEITGCSEEKMQNIIIHIVRRILEHKRSFSYLIKQMKCKSKDLRICQQQLDDQIDEMTAQMTPQQFTSLLINLNKDEIKVKENYPNTKPDISVQQQQQQQQQQQLLNQYKFLPQISLELLLNNKNTPFLLPNNLMIDPLQFNDLIQKKFCKQA</sequence>
<dbReference type="GO" id="GO:0003700">
    <property type="term" value="F:DNA-binding transcription factor activity"/>
    <property type="evidence" value="ECO:0007669"/>
    <property type="project" value="InterPro"/>
</dbReference>
<comment type="similarity">
    <text evidence="2">Belongs to the bZIP family.</text>
</comment>
<dbReference type="PANTHER" id="PTHR47416">
    <property type="entry name" value="BASIC-LEUCINE ZIPPER TRANSCRIPTION FACTOR F-RELATED"/>
    <property type="match status" value="1"/>
</dbReference>
<evidence type="ECO:0000256" key="6">
    <source>
        <dbReference type="ARBA" id="ARBA00023242"/>
    </source>
</evidence>
<dbReference type="Proteomes" id="UP000688137">
    <property type="component" value="Unassembled WGS sequence"/>
</dbReference>
<evidence type="ECO:0000256" key="1">
    <source>
        <dbReference type="ARBA" id="ARBA00004123"/>
    </source>
</evidence>
<dbReference type="AlphaFoldDB" id="A0A8S1NPX6"/>
<feature type="compositionally biased region" description="Basic and acidic residues" evidence="7">
    <location>
        <begin position="126"/>
        <end position="141"/>
    </location>
</feature>
<dbReference type="InterPro" id="IPR004827">
    <property type="entry name" value="bZIP"/>
</dbReference>
<dbReference type="PROSITE" id="PS50217">
    <property type="entry name" value="BZIP"/>
    <property type="match status" value="1"/>
</dbReference>
<evidence type="ECO:0000259" key="8">
    <source>
        <dbReference type="PROSITE" id="PS50217"/>
    </source>
</evidence>
<keyword evidence="4" id="KW-0238">DNA-binding</keyword>
<evidence type="ECO:0000256" key="3">
    <source>
        <dbReference type="ARBA" id="ARBA00023015"/>
    </source>
</evidence>
<comment type="subcellular location">
    <subcellularLocation>
        <location evidence="1">Nucleus</location>
    </subcellularLocation>
</comment>
<name>A0A8S1NPX6_PARPR</name>
<evidence type="ECO:0000256" key="5">
    <source>
        <dbReference type="ARBA" id="ARBA00023163"/>
    </source>
</evidence>
<dbReference type="GO" id="GO:0005634">
    <property type="term" value="C:nucleus"/>
    <property type="evidence" value="ECO:0007669"/>
    <property type="project" value="UniProtKB-SubCell"/>
</dbReference>
<evidence type="ECO:0000313" key="9">
    <source>
        <dbReference type="EMBL" id="CAD8094508.1"/>
    </source>
</evidence>
<dbReference type="PROSITE" id="PS00036">
    <property type="entry name" value="BZIP_BASIC"/>
    <property type="match status" value="1"/>
</dbReference>
<dbReference type="GO" id="GO:0003677">
    <property type="term" value="F:DNA binding"/>
    <property type="evidence" value="ECO:0007669"/>
    <property type="project" value="UniProtKB-KW"/>
</dbReference>
<keyword evidence="10" id="KW-1185">Reference proteome</keyword>
<dbReference type="OMA" id="SEEKMQN"/>
<evidence type="ECO:0000256" key="2">
    <source>
        <dbReference type="ARBA" id="ARBA00007163"/>
    </source>
</evidence>
<protein>
    <recommendedName>
        <fullName evidence="8">BZIP domain-containing protein</fullName>
    </recommendedName>
</protein>
<accession>A0A8S1NPX6</accession>
<evidence type="ECO:0000256" key="7">
    <source>
        <dbReference type="SAM" id="MobiDB-lite"/>
    </source>
</evidence>
<feature type="region of interest" description="Disordered" evidence="7">
    <location>
        <begin position="114"/>
        <end position="144"/>
    </location>
</feature>
<feature type="domain" description="BZIP" evidence="8">
    <location>
        <begin position="132"/>
        <end position="173"/>
    </location>
</feature>
<proteinExistence type="inferred from homology"/>
<evidence type="ECO:0000313" key="10">
    <source>
        <dbReference type="Proteomes" id="UP000688137"/>
    </source>
</evidence>
<dbReference type="Pfam" id="PF00170">
    <property type="entry name" value="bZIP_1"/>
    <property type="match status" value="1"/>
</dbReference>
<keyword evidence="3" id="KW-0805">Transcription regulation</keyword>
<evidence type="ECO:0000256" key="4">
    <source>
        <dbReference type="ARBA" id="ARBA00023125"/>
    </source>
</evidence>